<evidence type="ECO:0000256" key="1">
    <source>
        <dbReference type="SAM" id="SignalP"/>
    </source>
</evidence>
<reference evidence="2" key="1">
    <citation type="submission" date="2023-03" db="EMBL/GenBank/DDBJ databases">
        <title>Draft genome sequence of a Mycolicibacterium mageritense strain H4_3_1 isolated from a hybrid biological-inorganic system reactor.</title>
        <authorList>
            <person name="Feng X."/>
            <person name="Kazama D."/>
            <person name="Sato K."/>
            <person name="Kobayashi H."/>
        </authorList>
    </citation>
    <scope>NUCLEOTIDE SEQUENCE</scope>
    <source>
        <strain evidence="2">H4_3_1</strain>
    </source>
</reference>
<organism evidence="2 3">
    <name type="scientific">Mycolicibacterium mageritense</name>
    <name type="common">Mycobacterium mageritense</name>
    <dbReference type="NCBI Taxonomy" id="53462"/>
    <lineage>
        <taxon>Bacteria</taxon>
        <taxon>Bacillati</taxon>
        <taxon>Actinomycetota</taxon>
        <taxon>Actinomycetes</taxon>
        <taxon>Mycobacteriales</taxon>
        <taxon>Mycobacteriaceae</taxon>
        <taxon>Mycolicibacterium</taxon>
    </lineage>
</organism>
<proteinExistence type="predicted"/>
<sequence>MNTNRFTRFVAAPALAAGAIGIAALGLAGTASASSYTPPTPRPGIVAVPHTYASPAASAYPGAWWHRHHPSLFSPYGR</sequence>
<evidence type="ECO:0000313" key="3">
    <source>
        <dbReference type="Proteomes" id="UP001241092"/>
    </source>
</evidence>
<keyword evidence="1" id="KW-0732">Signal</keyword>
<dbReference type="EMBL" id="AP027452">
    <property type="protein sequence ID" value="BDY28434.1"/>
    <property type="molecule type" value="Genomic_DNA"/>
</dbReference>
<dbReference type="AlphaFoldDB" id="A0AAI8XKE0"/>
<dbReference type="RefSeq" id="WP_073916019.1">
    <property type="nucleotide sequence ID" value="NZ_AP027452.1"/>
</dbReference>
<protein>
    <submittedName>
        <fullName evidence="2">Uncharacterized protein</fullName>
    </submittedName>
</protein>
<feature type="signal peptide" evidence="1">
    <location>
        <begin position="1"/>
        <end position="33"/>
    </location>
</feature>
<accession>A0AAI8XKE0</accession>
<dbReference type="Proteomes" id="UP001241092">
    <property type="component" value="Chromosome"/>
</dbReference>
<feature type="chain" id="PRO_5042494186" evidence="1">
    <location>
        <begin position="34"/>
        <end position="78"/>
    </location>
</feature>
<gene>
    <name evidence="2" type="ORF">hbim_02368</name>
</gene>
<evidence type="ECO:0000313" key="2">
    <source>
        <dbReference type="EMBL" id="BDY28434.1"/>
    </source>
</evidence>
<name>A0AAI8XKE0_MYCME</name>